<organism evidence="1 2">
    <name type="scientific">Pantoea coffeiphila</name>
    <dbReference type="NCBI Taxonomy" id="1465635"/>
    <lineage>
        <taxon>Bacteria</taxon>
        <taxon>Pseudomonadati</taxon>
        <taxon>Pseudomonadota</taxon>
        <taxon>Gammaproteobacteria</taxon>
        <taxon>Enterobacterales</taxon>
        <taxon>Erwiniaceae</taxon>
        <taxon>Pantoea</taxon>
    </lineage>
</organism>
<evidence type="ECO:0000313" key="1">
    <source>
        <dbReference type="EMBL" id="PRD13671.1"/>
    </source>
</evidence>
<protein>
    <submittedName>
        <fullName evidence="1">Uncharacterized protein</fullName>
    </submittedName>
</protein>
<name>A0A2S9I7B4_9GAMM</name>
<comment type="caution">
    <text evidence="1">The sequence shown here is derived from an EMBL/GenBank/DDBJ whole genome shotgun (WGS) entry which is preliminary data.</text>
</comment>
<reference evidence="1 2" key="1">
    <citation type="submission" date="2017-10" db="EMBL/GenBank/DDBJ databases">
        <title>Draft genome of two endophytic bacteria isolated from 'guarana' Paullinia cupana (Mart.) Ducke.</title>
        <authorList>
            <person name="Siqueira K.A."/>
            <person name="Liotti R.G."/>
            <person name="Mendes T.A."/>
            <person name="Soares M.A."/>
        </authorList>
    </citation>
    <scope>NUCLEOTIDE SEQUENCE [LARGE SCALE GENOMIC DNA]</scope>
    <source>
        <strain evidence="1 2">342</strain>
    </source>
</reference>
<dbReference type="AlphaFoldDB" id="A0A2S9I7B4"/>
<gene>
    <name evidence="1" type="ORF">CQW29_20750</name>
</gene>
<evidence type="ECO:0000313" key="2">
    <source>
        <dbReference type="Proteomes" id="UP000239181"/>
    </source>
</evidence>
<proteinExistence type="predicted"/>
<keyword evidence="2" id="KW-1185">Reference proteome</keyword>
<accession>A0A2S9I7B4</accession>
<dbReference type="Proteomes" id="UP000239181">
    <property type="component" value="Unassembled WGS sequence"/>
</dbReference>
<sequence>MNTHNVKTAASESSKTWVEQINTRNISPRLAEEMRFLASLCDKEKRMLHSERLELIDGAGHHIAALVCRSVTD</sequence>
<dbReference type="OrthoDB" id="6617620at2"/>
<dbReference type="EMBL" id="PDET01000017">
    <property type="protein sequence ID" value="PRD13671.1"/>
    <property type="molecule type" value="Genomic_DNA"/>
</dbReference>
<dbReference type="RefSeq" id="WP_105594629.1">
    <property type="nucleotide sequence ID" value="NZ_PDET01000017.1"/>
</dbReference>